<organism evidence="1 2">
    <name type="scientific">Aspergillus leporis</name>
    <dbReference type="NCBI Taxonomy" id="41062"/>
    <lineage>
        <taxon>Eukaryota</taxon>
        <taxon>Fungi</taxon>
        <taxon>Dikarya</taxon>
        <taxon>Ascomycota</taxon>
        <taxon>Pezizomycotina</taxon>
        <taxon>Eurotiomycetes</taxon>
        <taxon>Eurotiomycetidae</taxon>
        <taxon>Eurotiales</taxon>
        <taxon>Aspergillaceae</taxon>
        <taxon>Aspergillus</taxon>
        <taxon>Aspergillus subgen. Circumdati</taxon>
    </lineage>
</organism>
<accession>A0A5N5WHD8</accession>
<dbReference type="AlphaFoldDB" id="A0A5N5WHD8"/>
<reference evidence="1 2" key="1">
    <citation type="submission" date="2019-04" db="EMBL/GenBank/DDBJ databases">
        <title>Friends and foes A comparative genomics study of 23 Aspergillus species from section Flavi.</title>
        <authorList>
            <consortium name="DOE Joint Genome Institute"/>
            <person name="Kjaerbolling I."/>
            <person name="Vesth T."/>
            <person name="Frisvad J.C."/>
            <person name="Nybo J.L."/>
            <person name="Theobald S."/>
            <person name="Kildgaard S."/>
            <person name="Isbrandt T."/>
            <person name="Kuo A."/>
            <person name="Sato A."/>
            <person name="Lyhne E.K."/>
            <person name="Kogle M.E."/>
            <person name="Wiebenga A."/>
            <person name="Kun R.S."/>
            <person name="Lubbers R.J."/>
            <person name="Makela M.R."/>
            <person name="Barry K."/>
            <person name="Chovatia M."/>
            <person name="Clum A."/>
            <person name="Daum C."/>
            <person name="Haridas S."/>
            <person name="He G."/>
            <person name="LaButti K."/>
            <person name="Lipzen A."/>
            <person name="Mondo S."/>
            <person name="Riley R."/>
            <person name="Salamov A."/>
            <person name="Simmons B.A."/>
            <person name="Magnuson J.K."/>
            <person name="Henrissat B."/>
            <person name="Mortensen U.H."/>
            <person name="Larsen T.O."/>
            <person name="Devries R.P."/>
            <person name="Grigoriev I.V."/>
            <person name="Machida M."/>
            <person name="Baker S.E."/>
            <person name="Andersen M.R."/>
        </authorList>
    </citation>
    <scope>NUCLEOTIDE SEQUENCE [LARGE SCALE GENOMIC DNA]</scope>
    <source>
        <strain evidence="1 2">CBS 151.66</strain>
    </source>
</reference>
<evidence type="ECO:0000313" key="1">
    <source>
        <dbReference type="EMBL" id="KAB8067871.1"/>
    </source>
</evidence>
<name>A0A5N5WHD8_9EURO</name>
<keyword evidence="2" id="KW-1185">Reference proteome</keyword>
<dbReference type="SUPFAM" id="SSF53335">
    <property type="entry name" value="S-adenosyl-L-methionine-dependent methyltransferases"/>
    <property type="match status" value="1"/>
</dbReference>
<protein>
    <submittedName>
        <fullName evidence="1">S-adenosyl-L-methionine-dependent methyltransferase</fullName>
    </submittedName>
</protein>
<dbReference type="OrthoDB" id="6329284at2759"/>
<evidence type="ECO:0000313" key="2">
    <source>
        <dbReference type="Proteomes" id="UP000326565"/>
    </source>
</evidence>
<dbReference type="Proteomes" id="UP000326565">
    <property type="component" value="Unassembled WGS sequence"/>
</dbReference>
<gene>
    <name evidence="1" type="ORF">BDV29DRAFT_196117</name>
</gene>
<dbReference type="GO" id="GO:0008168">
    <property type="term" value="F:methyltransferase activity"/>
    <property type="evidence" value="ECO:0007669"/>
    <property type="project" value="UniProtKB-KW"/>
</dbReference>
<dbReference type="Gene3D" id="3.40.50.150">
    <property type="entry name" value="Vaccinia Virus protein VP39"/>
    <property type="match status" value="1"/>
</dbReference>
<sequence>MEPGTLTHEAIASWEAHAQSWDTSMGDDGNEYFSALELPALKRMIMGPTGGSALDLAMANSLARWLAQEGFSVIATDGATAILEQAQTRTALWREEGKIAKGQEISFHLLDMTSTDHWAQFIASSHQTQDGFDVIVMNIAITDIADLQPLAATLARLLKQDGCFVATVLHPLFFTNPVTGQRKIEKSIILSQYLNADNIPIFLVPPVAPELFAPFLGAGLVLDALEEVNLDESFYDSSRKYAARNFTGHPKILAFRLRRGPVFAHERS</sequence>
<keyword evidence="1" id="KW-0489">Methyltransferase</keyword>
<dbReference type="InterPro" id="IPR029063">
    <property type="entry name" value="SAM-dependent_MTases_sf"/>
</dbReference>
<dbReference type="GO" id="GO:0032259">
    <property type="term" value="P:methylation"/>
    <property type="evidence" value="ECO:0007669"/>
    <property type="project" value="UniProtKB-KW"/>
</dbReference>
<dbReference type="EMBL" id="ML732436">
    <property type="protein sequence ID" value="KAB8067871.1"/>
    <property type="molecule type" value="Genomic_DNA"/>
</dbReference>
<keyword evidence="1" id="KW-0808">Transferase</keyword>
<proteinExistence type="predicted"/>